<dbReference type="AlphaFoldDB" id="A0A6N4R733"/>
<dbReference type="EC" id="4.3.2.1" evidence="3 6"/>
<dbReference type="PROSITE" id="PS00163">
    <property type="entry name" value="FUMARATE_LYASES"/>
    <property type="match status" value="1"/>
</dbReference>
<dbReference type="Pfam" id="PF14698">
    <property type="entry name" value="ASL_C2"/>
    <property type="match status" value="1"/>
</dbReference>
<evidence type="ECO:0000256" key="4">
    <source>
        <dbReference type="ARBA" id="ARBA00022571"/>
    </source>
</evidence>
<comment type="pathway">
    <text evidence="2 6">Amino-acid biosynthesis; L-arginine biosynthesis; L-arginine from L-ornithine and carbamoyl phosphate: step 3/3.</text>
</comment>
<dbReference type="InterPro" id="IPR024083">
    <property type="entry name" value="Fumarase/histidase_N"/>
</dbReference>
<keyword evidence="6" id="KW-0963">Cytoplasm</keyword>
<dbReference type="GO" id="GO:0004056">
    <property type="term" value="F:argininosuccinate lyase activity"/>
    <property type="evidence" value="ECO:0007669"/>
    <property type="project" value="UniProtKB-UniRule"/>
</dbReference>
<evidence type="ECO:0000259" key="7">
    <source>
        <dbReference type="Pfam" id="PF00206"/>
    </source>
</evidence>
<gene>
    <name evidence="6 9" type="primary">argH</name>
    <name evidence="9" type="ORF">DI628_05265</name>
</gene>
<dbReference type="Proteomes" id="UP000320948">
    <property type="component" value="Unassembled WGS sequence"/>
</dbReference>
<dbReference type="EMBL" id="VAFM01000001">
    <property type="protein sequence ID" value="TKW62030.1"/>
    <property type="molecule type" value="Genomic_DNA"/>
</dbReference>
<dbReference type="InterPro" id="IPR022761">
    <property type="entry name" value="Fumarate_lyase_N"/>
</dbReference>
<evidence type="ECO:0000313" key="9">
    <source>
        <dbReference type="EMBL" id="TKW62030.1"/>
    </source>
</evidence>
<dbReference type="CDD" id="cd01359">
    <property type="entry name" value="Argininosuccinate_lyase"/>
    <property type="match status" value="1"/>
</dbReference>
<keyword evidence="5 6" id="KW-0456">Lyase</keyword>
<evidence type="ECO:0000313" key="10">
    <source>
        <dbReference type="Proteomes" id="UP000320948"/>
    </source>
</evidence>
<dbReference type="GO" id="GO:0005829">
    <property type="term" value="C:cytosol"/>
    <property type="evidence" value="ECO:0007669"/>
    <property type="project" value="TreeGrafter"/>
</dbReference>
<dbReference type="Gene3D" id="1.10.40.30">
    <property type="entry name" value="Fumarase/aspartase (C-terminal domain)"/>
    <property type="match status" value="1"/>
</dbReference>
<evidence type="ECO:0000256" key="5">
    <source>
        <dbReference type="ARBA" id="ARBA00023239"/>
    </source>
</evidence>
<dbReference type="InterPro" id="IPR009049">
    <property type="entry name" value="Argininosuccinate_lyase"/>
</dbReference>
<feature type="domain" description="Argininosuccinate lyase C-terminal" evidence="8">
    <location>
        <begin position="365"/>
        <end position="414"/>
    </location>
</feature>
<dbReference type="Gene3D" id="1.20.200.10">
    <property type="entry name" value="Fumarase/aspartase (Central domain)"/>
    <property type="match status" value="1"/>
</dbReference>
<dbReference type="HAMAP" id="MF_00006">
    <property type="entry name" value="Arg_succ_lyase"/>
    <property type="match status" value="1"/>
</dbReference>
<dbReference type="PANTHER" id="PTHR43814:SF1">
    <property type="entry name" value="ARGININOSUCCINATE LYASE"/>
    <property type="match status" value="1"/>
</dbReference>
<dbReference type="Gene3D" id="1.10.275.10">
    <property type="entry name" value="Fumarase/aspartase (N-terminal domain)"/>
    <property type="match status" value="1"/>
</dbReference>
<dbReference type="PANTHER" id="PTHR43814">
    <property type="entry name" value="ARGININOSUCCINATE LYASE"/>
    <property type="match status" value="1"/>
</dbReference>
<comment type="catalytic activity">
    <reaction evidence="1 6">
        <text>2-(N(omega)-L-arginino)succinate = fumarate + L-arginine</text>
        <dbReference type="Rhea" id="RHEA:24020"/>
        <dbReference type="ChEBI" id="CHEBI:29806"/>
        <dbReference type="ChEBI" id="CHEBI:32682"/>
        <dbReference type="ChEBI" id="CHEBI:57472"/>
        <dbReference type="EC" id="4.3.2.1"/>
    </reaction>
</comment>
<dbReference type="SUPFAM" id="SSF48557">
    <property type="entry name" value="L-aspartase-like"/>
    <property type="match status" value="1"/>
</dbReference>
<dbReference type="InterPro" id="IPR029419">
    <property type="entry name" value="Arg_succ_lyase_C"/>
</dbReference>
<evidence type="ECO:0000256" key="1">
    <source>
        <dbReference type="ARBA" id="ARBA00000985"/>
    </source>
</evidence>
<name>A0A6N4R733_BLAVI</name>
<dbReference type="InterPro" id="IPR008948">
    <property type="entry name" value="L-Aspartase-like"/>
</dbReference>
<dbReference type="PRINTS" id="PR00145">
    <property type="entry name" value="ARGSUCLYASE"/>
</dbReference>
<evidence type="ECO:0000256" key="6">
    <source>
        <dbReference type="HAMAP-Rule" id="MF_00006"/>
    </source>
</evidence>
<dbReference type="NCBIfam" id="TIGR00838">
    <property type="entry name" value="argH"/>
    <property type="match status" value="1"/>
</dbReference>
<dbReference type="Pfam" id="PF00206">
    <property type="entry name" value="Lyase_1"/>
    <property type="match status" value="1"/>
</dbReference>
<reference evidence="9 10" key="1">
    <citation type="journal article" date="2017" name="Nat. Commun.">
        <title>In situ click chemistry generation of cyclooxygenase-2 inhibitors.</title>
        <authorList>
            <person name="Bhardwaj A."/>
            <person name="Kaur J."/>
            <person name="Wuest M."/>
            <person name="Wuest F."/>
        </authorList>
    </citation>
    <scope>NUCLEOTIDE SEQUENCE [LARGE SCALE GENOMIC DNA]</scope>
    <source>
        <strain evidence="9">S2_018_000_R2_106</strain>
    </source>
</reference>
<evidence type="ECO:0000259" key="8">
    <source>
        <dbReference type="Pfam" id="PF14698"/>
    </source>
</evidence>
<comment type="caution">
    <text evidence="9">The sequence shown here is derived from an EMBL/GenBank/DDBJ whole genome shotgun (WGS) entry which is preliminary data.</text>
</comment>
<dbReference type="InterPro" id="IPR000362">
    <property type="entry name" value="Fumarate_lyase_fam"/>
</dbReference>
<dbReference type="UniPathway" id="UPA00068">
    <property type="reaction ID" value="UER00114"/>
</dbReference>
<keyword evidence="4 6" id="KW-0055">Arginine biosynthesis</keyword>
<sequence length="456" mass="49211">MSVLQSGVNNAQPDELFNFTNGIGVDRRLAKQEVAVQKAWLSGLAGLGYFAADEVKAIGATLDEAVASIAAGTFVWNVRDEDIHMHLERYVTERHGELGKKMHVGRSRNDLIATTLRLYMADETARVSADVATLVQALVAKAETLVDVLIPGMTHLQHGQPVRFAHVLLAHAQAFQRDIASLNAARTTALAEMPQGAAALAGTPLPMDLSAMAKQLGFAAPAANSYDAVGNRDFMLQALSALAQLGVHLGRLAEDAMYWSATPVGLIKLPPRWSTGSSIMPNKRNPDVPELTRAHSAHMIGAQADGYMLMRTVPTSYGSDLHELKGVIMRSLDCATACLSVWPGFVIEMDVNPQRADDILHQGHILATELADALAAEGVPFRDAYKIVAAWVKDADVQGVQVHQLPLETMNKAITELGHKPMQGFETSFEKAVERRSQPGGTARARVLEQLAALKN</sequence>
<evidence type="ECO:0000256" key="3">
    <source>
        <dbReference type="ARBA" id="ARBA00012338"/>
    </source>
</evidence>
<proteinExistence type="inferred from homology"/>
<dbReference type="InterPro" id="IPR020557">
    <property type="entry name" value="Fumarate_lyase_CS"/>
</dbReference>
<protein>
    <recommendedName>
        <fullName evidence="3 6">Argininosuccinate lyase</fullName>
        <shortName evidence="6">ASAL</shortName>
        <ecNumber evidence="3 6">4.3.2.1</ecNumber>
    </recommendedName>
    <alternativeName>
        <fullName evidence="6">Arginosuccinase</fullName>
    </alternativeName>
</protein>
<dbReference type="PRINTS" id="PR00149">
    <property type="entry name" value="FUMRATELYASE"/>
</dbReference>
<organism evidence="9 10">
    <name type="scientific">Blastochloris viridis</name>
    <name type="common">Rhodopseudomonas viridis</name>
    <dbReference type="NCBI Taxonomy" id="1079"/>
    <lineage>
        <taxon>Bacteria</taxon>
        <taxon>Pseudomonadati</taxon>
        <taxon>Pseudomonadota</taxon>
        <taxon>Alphaproteobacteria</taxon>
        <taxon>Hyphomicrobiales</taxon>
        <taxon>Blastochloridaceae</taxon>
        <taxon>Blastochloris</taxon>
    </lineage>
</organism>
<comment type="subcellular location">
    <subcellularLocation>
        <location evidence="6">Cytoplasm</location>
    </subcellularLocation>
</comment>
<accession>A0A6N4R733</accession>
<comment type="similarity">
    <text evidence="6">Belongs to the lyase 1 family. Argininosuccinate lyase subfamily.</text>
</comment>
<feature type="domain" description="Fumarate lyase N-terminal" evidence="7">
    <location>
        <begin position="18"/>
        <end position="301"/>
    </location>
</feature>
<dbReference type="GO" id="GO:0042450">
    <property type="term" value="P:L-arginine biosynthetic process via ornithine"/>
    <property type="evidence" value="ECO:0007669"/>
    <property type="project" value="UniProtKB-UniRule"/>
</dbReference>
<keyword evidence="6" id="KW-0028">Amino-acid biosynthesis</keyword>
<evidence type="ECO:0000256" key="2">
    <source>
        <dbReference type="ARBA" id="ARBA00004941"/>
    </source>
</evidence>